<feature type="compositionally biased region" description="Basic and acidic residues" evidence="4">
    <location>
        <begin position="1"/>
        <end position="10"/>
    </location>
</feature>
<feature type="non-terminal residue" evidence="5">
    <location>
        <position position="343"/>
    </location>
</feature>
<evidence type="ECO:0000256" key="1">
    <source>
        <dbReference type="ARBA" id="ARBA00006788"/>
    </source>
</evidence>
<organism evidence="5 6">
    <name type="scientific">Porites evermanni</name>
    <dbReference type="NCBI Taxonomy" id="104178"/>
    <lineage>
        <taxon>Eukaryota</taxon>
        <taxon>Metazoa</taxon>
        <taxon>Cnidaria</taxon>
        <taxon>Anthozoa</taxon>
        <taxon>Hexacorallia</taxon>
        <taxon>Scleractinia</taxon>
        <taxon>Fungiina</taxon>
        <taxon>Poritidae</taxon>
        <taxon>Porites</taxon>
    </lineage>
</organism>
<evidence type="ECO:0000256" key="2">
    <source>
        <dbReference type="ARBA" id="ARBA00022553"/>
    </source>
</evidence>
<keyword evidence="6" id="KW-1185">Reference proteome</keyword>
<keyword evidence="3" id="KW-0175">Coiled coil</keyword>
<gene>
    <name evidence="5" type="ORF">PEVE_00022053</name>
</gene>
<keyword evidence="2" id="KW-0597">Phosphoprotein</keyword>
<evidence type="ECO:0008006" key="7">
    <source>
        <dbReference type="Google" id="ProtNLM"/>
    </source>
</evidence>
<feature type="compositionally biased region" description="Polar residues" evidence="4">
    <location>
        <begin position="61"/>
        <end position="77"/>
    </location>
</feature>
<dbReference type="Pfam" id="PF07763">
    <property type="entry name" value="FEZ"/>
    <property type="match status" value="1"/>
</dbReference>
<sequence length="343" mass="37851">MAGSEDRGPSDDNNEAEWSDFSSNSSTTNTLDSLPFSLRSLDPIFLLNTLISCFPRQSDGSAALSSSDRAPNTSGTNDRILDGVDASLTTYGDPLVWRGSQTEAKYSRALNLLPISRENKLPSWQLKEDGEYASSRTLDFHKFAENFKAQCSDKRWSSDSNGLEQDFTSAKSTGQPSLSCDSDNENDEDDEIFLVFRGKPNSRLSSFDECQAAAGLSELSNGELLDLKQEMAAYVKEYSDVLIEELTLREELEREKEVKNKFISTLLTVQSKIRELQAGQTKGKKGFSTNSGKYLTTVIPYDDFDGGPSTKVLLQLIEIMDALLADSPTVPGLLTEYILKGEC</sequence>
<dbReference type="EMBL" id="CALNXI010000295">
    <property type="protein sequence ID" value="CAH3024240.1"/>
    <property type="molecule type" value="Genomic_DNA"/>
</dbReference>
<dbReference type="InterPro" id="IPR011680">
    <property type="entry name" value="FEZ"/>
</dbReference>
<evidence type="ECO:0000256" key="4">
    <source>
        <dbReference type="SAM" id="MobiDB-lite"/>
    </source>
</evidence>
<protein>
    <recommendedName>
        <fullName evidence="7">Fasciculation and elongation protein zeta-2</fullName>
    </recommendedName>
</protein>
<feature type="region of interest" description="Disordered" evidence="4">
    <location>
        <begin position="1"/>
        <end position="28"/>
    </location>
</feature>
<feature type="compositionally biased region" description="Polar residues" evidence="4">
    <location>
        <begin position="158"/>
        <end position="180"/>
    </location>
</feature>
<dbReference type="PANTHER" id="PTHR12394">
    <property type="entry name" value="ZYGIN"/>
    <property type="match status" value="1"/>
</dbReference>
<evidence type="ECO:0000256" key="3">
    <source>
        <dbReference type="ARBA" id="ARBA00023054"/>
    </source>
</evidence>
<dbReference type="PANTHER" id="PTHR12394:SF12">
    <property type="entry name" value="LD08195P"/>
    <property type="match status" value="1"/>
</dbReference>
<name>A0ABN8M7N8_9CNID</name>
<feature type="compositionally biased region" description="Low complexity" evidence="4">
    <location>
        <begin position="19"/>
        <end position="28"/>
    </location>
</feature>
<reference evidence="5 6" key="1">
    <citation type="submission" date="2022-05" db="EMBL/GenBank/DDBJ databases">
        <authorList>
            <consortium name="Genoscope - CEA"/>
            <person name="William W."/>
        </authorList>
    </citation>
    <scope>NUCLEOTIDE SEQUENCE [LARGE SCALE GENOMIC DNA]</scope>
</reference>
<evidence type="ECO:0000313" key="6">
    <source>
        <dbReference type="Proteomes" id="UP001159427"/>
    </source>
</evidence>
<comment type="caution">
    <text evidence="5">The sequence shown here is derived from an EMBL/GenBank/DDBJ whole genome shotgun (WGS) entry which is preliminary data.</text>
</comment>
<comment type="similarity">
    <text evidence="1">Belongs to the zygin family.</text>
</comment>
<proteinExistence type="inferred from homology"/>
<dbReference type="Proteomes" id="UP001159427">
    <property type="component" value="Unassembled WGS sequence"/>
</dbReference>
<evidence type="ECO:0000313" key="5">
    <source>
        <dbReference type="EMBL" id="CAH3024240.1"/>
    </source>
</evidence>
<feature type="region of interest" description="Disordered" evidence="4">
    <location>
        <begin position="154"/>
        <end position="186"/>
    </location>
</feature>
<accession>A0ABN8M7N8</accession>
<feature type="region of interest" description="Disordered" evidence="4">
    <location>
        <begin position="61"/>
        <end position="81"/>
    </location>
</feature>